<evidence type="ECO:0000313" key="1">
    <source>
        <dbReference type="EMBL" id="RPA87195.1"/>
    </source>
</evidence>
<evidence type="ECO:0008006" key="3">
    <source>
        <dbReference type="Google" id="ProtNLM"/>
    </source>
</evidence>
<dbReference type="EMBL" id="ML119647">
    <property type="protein sequence ID" value="RPA87195.1"/>
    <property type="molecule type" value="Genomic_DNA"/>
</dbReference>
<dbReference type="Proteomes" id="UP000275078">
    <property type="component" value="Unassembled WGS sequence"/>
</dbReference>
<proteinExistence type="predicted"/>
<protein>
    <recommendedName>
        <fullName evidence="3">F-box domain-containing protein</fullName>
    </recommendedName>
</protein>
<dbReference type="OrthoDB" id="165382at2759"/>
<name>A0A3N4IM44_ASCIM</name>
<sequence>MEAVFLRSFDAREREKKEIFRLYAGRELRKKLQEQQKSPEFGASLEKIDKFDKQDPDAHKQSYDAVQSLVAEVTAIDKPVGERICWLPGPNGKKHEVKVSLNDLIMDRADMEQDALDPTDFAKHIPLDNELFIPVRNANREASWGILASFPNEIIDNFLLVADIQTLTTLRGVNTHIRNWISETPEYRDVYEHGIGALRAMLATGAARYHSIRKLHSQLRSFACSHCLEYREPNDSHIECGNLLYLHTCERYCYDCCDWLWKNRESVVNEEKALEYLGIVDSATLEGLPYITYRSGMVPRDASQNFEVCNLRGQKFYMQKEVTEAVVRRFGQQHMDETLLNIYVRELARPFPHRDRNEAFRTLLQTTGCSMRWLDRASQFFFVGLPAVQNPRLGLADWGSVCKGCFSTRFERDIWHPNCVDPEPAPLLASSDMLKHLETCRFAAELRRATMDPSHEKHVFYSIIVREKYPSEPWRKGFYQEYLPSFHHEWDDDVDDSEEEDDIDDVPDDIGQANDIPEFPQAVLDNFALLLVEDPDHGPEFNFVDPALATDQLMGSNEEASFYFQIPDGVPHQHIYSAATSTITQYSNLSS</sequence>
<gene>
    <name evidence="1" type="ORF">BJ508DRAFT_372288</name>
</gene>
<reference evidence="1 2" key="1">
    <citation type="journal article" date="2018" name="Nat. Ecol. Evol.">
        <title>Pezizomycetes genomes reveal the molecular basis of ectomycorrhizal truffle lifestyle.</title>
        <authorList>
            <person name="Murat C."/>
            <person name="Payen T."/>
            <person name="Noel B."/>
            <person name="Kuo A."/>
            <person name="Morin E."/>
            <person name="Chen J."/>
            <person name="Kohler A."/>
            <person name="Krizsan K."/>
            <person name="Balestrini R."/>
            <person name="Da Silva C."/>
            <person name="Montanini B."/>
            <person name="Hainaut M."/>
            <person name="Levati E."/>
            <person name="Barry K.W."/>
            <person name="Belfiori B."/>
            <person name="Cichocki N."/>
            <person name="Clum A."/>
            <person name="Dockter R.B."/>
            <person name="Fauchery L."/>
            <person name="Guy J."/>
            <person name="Iotti M."/>
            <person name="Le Tacon F."/>
            <person name="Lindquist E.A."/>
            <person name="Lipzen A."/>
            <person name="Malagnac F."/>
            <person name="Mello A."/>
            <person name="Molinier V."/>
            <person name="Miyauchi S."/>
            <person name="Poulain J."/>
            <person name="Riccioni C."/>
            <person name="Rubini A."/>
            <person name="Sitrit Y."/>
            <person name="Splivallo R."/>
            <person name="Traeger S."/>
            <person name="Wang M."/>
            <person name="Zifcakova L."/>
            <person name="Wipf D."/>
            <person name="Zambonelli A."/>
            <person name="Paolocci F."/>
            <person name="Nowrousian M."/>
            <person name="Ottonello S."/>
            <person name="Baldrian P."/>
            <person name="Spatafora J.W."/>
            <person name="Henrissat B."/>
            <person name="Nagy L.G."/>
            <person name="Aury J.M."/>
            <person name="Wincker P."/>
            <person name="Grigoriev I.V."/>
            <person name="Bonfante P."/>
            <person name="Martin F.M."/>
        </authorList>
    </citation>
    <scope>NUCLEOTIDE SEQUENCE [LARGE SCALE GENOMIC DNA]</scope>
    <source>
        <strain evidence="1 2">RN42</strain>
    </source>
</reference>
<organism evidence="1 2">
    <name type="scientific">Ascobolus immersus RN42</name>
    <dbReference type="NCBI Taxonomy" id="1160509"/>
    <lineage>
        <taxon>Eukaryota</taxon>
        <taxon>Fungi</taxon>
        <taxon>Dikarya</taxon>
        <taxon>Ascomycota</taxon>
        <taxon>Pezizomycotina</taxon>
        <taxon>Pezizomycetes</taxon>
        <taxon>Pezizales</taxon>
        <taxon>Ascobolaceae</taxon>
        <taxon>Ascobolus</taxon>
    </lineage>
</organism>
<dbReference type="AlphaFoldDB" id="A0A3N4IM44"/>
<dbReference type="STRING" id="1160509.A0A3N4IM44"/>
<accession>A0A3N4IM44</accession>
<keyword evidence="2" id="KW-1185">Reference proteome</keyword>
<evidence type="ECO:0000313" key="2">
    <source>
        <dbReference type="Proteomes" id="UP000275078"/>
    </source>
</evidence>